<evidence type="ECO:0000256" key="5">
    <source>
        <dbReference type="ARBA" id="ARBA00022692"/>
    </source>
</evidence>
<evidence type="ECO:0000256" key="2">
    <source>
        <dbReference type="ARBA" id="ARBA00004141"/>
    </source>
</evidence>
<evidence type="ECO:0000256" key="8">
    <source>
        <dbReference type="ARBA" id="ARBA00022989"/>
    </source>
</evidence>
<evidence type="ECO:0000256" key="6">
    <source>
        <dbReference type="ARBA" id="ARBA00022723"/>
    </source>
</evidence>
<keyword evidence="13" id="KW-0732">Signal</keyword>
<evidence type="ECO:0000256" key="7">
    <source>
        <dbReference type="ARBA" id="ARBA00022982"/>
    </source>
</evidence>
<dbReference type="Gene3D" id="2.30.180.10">
    <property type="entry name" value="FAS1 domain"/>
    <property type="match status" value="1"/>
</dbReference>
<accession>A0A7S3NP75</accession>
<reference evidence="16" key="1">
    <citation type="submission" date="2021-01" db="EMBL/GenBank/DDBJ databases">
        <authorList>
            <person name="Corre E."/>
            <person name="Pelletier E."/>
            <person name="Niang G."/>
            <person name="Scheremetjew M."/>
            <person name="Finn R."/>
            <person name="Kale V."/>
            <person name="Holt S."/>
            <person name="Cochrane G."/>
            <person name="Meng A."/>
            <person name="Brown T."/>
            <person name="Cohen L."/>
        </authorList>
    </citation>
    <scope>NUCLEOTIDE SEQUENCE</scope>
    <source>
        <strain evidence="16">CCMP1510</strain>
    </source>
</reference>
<feature type="signal peptide" evidence="13">
    <location>
        <begin position="1"/>
        <end position="16"/>
    </location>
</feature>
<evidence type="ECO:0000256" key="13">
    <source>
        <dbReference type="SAM" id="SignalP"/>
    </source>
</evidence>
<comment type="subcellular location">
    <subcellularLocation>
        <location evidence="2">Membrane</location>
        <topology evidence="2">Multi-pass membrane protein</topology>
    </subcellularLocation>
</comment>
<dbReference type="AlphaFoldDB" id="A0A7S3NP75"/>
<dbReference type="GO" id="GO:0020037">
    <property type="term" value="F:heme binding"/>
    <property type="evidence" value="ECO:0007669"/>
    <property type="project" value="TreeGrafter"/>
</dbReference>
<feature type="domain" description="Cytochrome b561" evidence="15">
    <location>
        <begin position="792"/>
        <end position="1009"/>
    </location>
</feature>
<feature type="compositionally biased region" description="Basic and acidic residues" evidence="11">
    <location>
        <begin position="1020"/>
        <end position="1039"/>
    </location>
</feature>
<dbReference type="GO" id="GO:0140575">
    <property type="term" value="F:transmembrane monodehydroascorbate reductase activity"/>
    <property type="evidence" value="ECO:0007669"/>
    <property type="project" value="InterPro"/>
</dbReference>
<evidence type="ECO:0000256" key="10">
    <source>
        <dbReference type="ARBA" id="ARBA00023136"/>
    </source>
</evidence>
<keyword evidence="7" id="KW-0249">Electron transport</keyword>
<feature type="transmembrane region" description="Helical" evidence="12">
    <location>
        <begin position="867"/>
        <end position="891"/>
    </location>
</feature>
<evidence type="ECO:0000256" key="4">
    <source>
        <dbReference type="ARBA" id="ARBA00022617"/>
    </source>
</evidence>
<evidence type="ECO:0000256" key="3">
    <source>
        <dbReference type="ARBA" id="ARBA00022448"/>
    </source>
</evidence>
<feature type="domain" description="FAS1" evidence="14">
    <location>
        <begin position="161"/>
        <end position="284"/>
    </location>
</feature>
<organism evidence="16">
    <name type="scientific">Aureoumbra lagunensis</name>
    <dbReference type="NCBI Taxonomy" id="44058"/>
    <lineage>
        <taxon>Eukaryota</taxon>
        <taxon>Sar</taxon>
        <taxon>Stramenopiles</taxon>
        <taxon>Ochrophyta</taxon>
        <taxon>Pelagophyceae</taxon>
        <taxon>Pelagomonadales</taxon>
        <taxon>Aureoumbra</taxon>
    </lineage>
</organism>
<dbReference type="GO" id="GO:0046872">
    <property type="term" value="F:metal ion binding"/>
    <property type="evidence" value="ECO:0007669"/>
    <property type="project" value="UniProtKB-KW"/>
</dbReference>
<dbReference type="GO" id="GO:0016020">
    <property type="term" value="C:membrane"/>
    <property type="evidence" value="ECO:0007669"/>
    <property type="project" value="UniProtKB-SubCell"/>
</dbReference>
<keyword evidence="10 12" id="KW-0472">Membrane</keyword>
<dbReference type="EMBL" id="HBIJ01016498">
    <property type="protein sequence ID" value="CAE0370232.1"/>
    <property type="molecule type" value="Transcribed_RNA"/>
</dbReference>
<evidence type="ECO:0000256" key="12">
    <source>
        <dbReference type="SAM" id="Phobius"/>
    </source>
</evidence>
<feature type="region of interest" description="Disordered" evidence="11">
    <location>
        <begin position="1018"/>
        <end position="1041"/>
    </location>
</feature>
<evidence type="ECO:0000259" key="15">
    <source>
        <dbReference type="PROSITE" id="PS50939"/>
    </source>
</evidence>
<dbReference type="InterPro" id="IPR045150">
    <property type="entry name" value="CYB561D1/2"/>
</dbReference>
<keyword evidence="3" id="KW-0813">Transport</keyword>
<keyword evidence="4" id="KW-0349">Heme</keyword>
<dbReference type="PROSITE" id="PS50939">
    <property type="entry name" value="CYTOCHROME_B561"/>
    <property type="match status" value="1"/>
</dbReference>
<dbReference type="CDD" id="cd09631">
    <property type="entry name" value="DOMON_DOH"/>
    <property type="match status" value="1"/>
</dbReference>
<dbReference type="SMART" id="SM00665">
    <property type="entry name" value="B561"/>
    <property type="match status" value="1"/>
</dbReference>
<dbReference type="SMART" id="SM00554">
    <property type="entry name" value="FAS1"/>
    <property type="match status" value="1"/>
</dbReference>
<protein>
    <recommendedName>
        <fullName evidence="17">Cytochrome b561 domain-containing protein</fullName>
    </recommendedName>
</protein>
<dbReference type="PANTHER" id="PTHR15422">
    <property type="entry name" value="OS05G0565100 PROTEIN"/>
    <property type="match status" value="1"/>
</dbReference>
<feature type="transmembrane region" description="Helical" evidence="12">
    <location>
        <begin position="988"/>
        <end position="1010"/>
    </location>
</feature>
<dbReference type="InterPro" id="IPR045266">
    <property type="entry name" value="DOH_DOMON"/>
</dbReference>
<dbReference type="SUPFAM" id="SSF82153">
    <property type="entry name" value="FAS1 domain"/>
    <property type="match status" value="1"/>
</dbReference>
<keyword evidence="6" id="KW-0479">Metal-binding</keyword>
<dbReference type="Pfam" id="PF02469">
    <property type="entry name" value="Fasciclin"/>
    <property type="match status" value="1"/>
</dbReference>
<keyword evidence="9" id="KW-0408">Iron</keyword>
<evidence type="ECO:0008006" key="17">
    <source>
        <dbReference type="Google" id="ProtNLM"/>
    </source>
</evidence>
<feature type="transmembrane region" description="Helical" evidence="12">
    <location>
        <begin position="911"/>
        <end position="928"/>
    </location>
</feature>
<evidence type="ECO:0000256" key="9">
    <source>
        <dbReference type="ARBA" id="ARBA00023004"/>
    </source>
</evidence>
<keyword evidence="8 12" id="KW-1133">Transmembrane helix</keyword>
<keyword evidence="5 12" id="KW-0812">Transmembrane</keyword>
<evidence type="ECO:0000259" key="14">
    <source>
        <dbReference type="PROSITE" id="PS50213"/>
    </source>
</evidence>
<feature type="transmembrane region" description="Helical" evidence="12">
    <location>
        <begin position="948"/>
        <end position="968"/>
    </location>
</feature>
<evidence type="ECO:0000256" key="1">
    <source>
        <dbReference type="ARBA" id="ARBA00001970"/>
    </source>
</evidence>
<proteinExistence type="predicted"/>
<dbReference type="Gene3D" id="1.20.120.1770">
    <property type="match status" value="1"/>
</dbReference>
<dbReference type="Pfam" id="PF03188">
    <property type="entry name" value="Cytochrom_B561"/>
    <property type="match status" value="1"/>
</dbReference>
<evidence type="ECO:0000313" key="16">
    <source>
        <dbReference type="EMBL" id="CAE0370232.1"/>
    </source>
</evidence>
<comment type="cofactor">
    <cofactor evidence="1">
        <name>heme b</name>
        <dbReference type="ChEBI" id="CHEBI:60344"/>
    </cofactor>
</comment>
<dbReference type="PANTHER" id="PTHR15422:SF24">
    <property type="entry name" value="DOMON RELATED DOMAIN-CONTAINING PROTEIN"/>
    <property type="match status" value="1"/>
</dbReference>
<dbReference type="CDD" id="cd08760">
    <property type="entry name" value="Cyt_b561_FRRS1_like"/>
    <property type="match status" value="1"/>
</dbReference>
<sequence length="1057" mass="114658">MMKKVIVSLLFSVVNGYPSLMDCGTEIAVGSTIMSSVAIGDTSRRVIFERDGEELTCGQSKYEPGETLTARINDASSVRYIMEISGGNFDSSCDGLSCDGTRCAKGDGSSFPDGSGEILTAPSDGSDLVLIGGFASGFGTVNIMESCTLLAEEDPDDDDPQVIVVDLAASMNELSTLVDAVASENLVDVLAPPATVTVFAPDNNAFSVAGDIDNLGDTLRYHIVSGSYGAESFTDGMEFTALSGDIISISVADDTVSFNNGQASLLVADLQASNGYIHIINAVLTPPDPPITVRGFMIDLYCWQLNPDTRVALDGADLDENPEDHTIHCMRDVTVCRENGFGIVVEQDDGMYDLLYAFDEAGNTAALAWLDSTTANDRIGVEVTVTGIATGNNVVLNDLSVPELSDVVIRFHRDVIAHTGFLIDILCWEREGHQAIDGAFLDSNPQDHSIKCMRDVPICREMGHGILKPVSDGCGYDLVYTFDEAGSALALEFIDSTEKENNIIVTVTGEIDTAGTMYVETLEAEDYQIHEGYLVDYYCWTLDPDTRLAFDGADLVNSPQDHSIKCMRDVPECRANGYGLLQMNEDGTGYEYAVDFDDSGDEAALDFVDSATITDDVYVRIQGTPVSNVENDYFTLSSVSIELIPEECRNNSNIPQTPEPTPLPEVNCDSDDPDYDFALALDGSLTFYWRIVGDSLQGRLLKKGGGFAAIAASNDEFMPNSDAIIGLESEEPSKYEILTRTTPSKRGESEQTLTDTSTTVLDNGDVDYRFTKILVEDGEITLNAVGETLFIWAHGSGGLAFHGNNFGALTLDLGSCNFETISLKPVTSQAIKIHGMLMIAAWSFCAPLGILFARLKHLALRHGFLKTWLYAHAFMQITMLVLTAIGFSIAYKAIKKSDLRDDHLTFRHPKLGVTTMVGAMANVLMGILRPHPSPAGEDKSFPRLCFECLHRVVGFGTAIVSLITQLAGIYKAMDLQHISQIRTWNAAVLVPVCTTGFLGIIATLYINFWMDQPSNASPHKGVDKAVELAEEGETKKDQKQIPSGYFEINRSEYSTST</sequence>
<dbReference type="InterPro" id="IPR006593">
    <property type="entry name" value="Cyt_b561/ferric_Rdtase_TM"/>
</dbReference>
<dbReference type="InterPro" id="IPR000782">
    <property type="entry name" value="FAS1_domain"/>
</dbReference>
<dbReference type="InterPro" id="IPR036378">
    <property type="entry name" value="FAS1_dom_sf"/>
</dbReference>
<evidence type="ECO:0000256" key="11">
    <source>
        <dbReference type="SAM" id="MobiDB-lite"/>
    </source>
</evidence>
<dbReference type="PROSITE" id="PS50213">
    <property type="entry name" value="FAS1"/>
    <property type="match status" value="1"/>
</dbReference>
<feature type="chain" id="PRO_5030867349" description="Cytochrome b561 domain-containing protein" evidence="13">
    <location>
        <begin position="17"/>
        <end position="1057"/>
    </location>
</feature>
<gene>
    <name evidence="16" type="ORF">ALAG00032_LOCUS10996</name>
</gene>
<name>A0A7S3NP75_9STRA</name>